<dbReference type="EC" id="3.5.1.88" evidence="2"/>
<comment type="caution">
    <text evidence="3">The sequence shown here is derived from an EMBL/GenBank/DDBJ whole genome shotgun (WGS) entry which is preliminary data.</text>
</comment>
<keyword evidence="2" id="KW-0648">Protein biosynthesis</keyword>
<dbReference type="Gene3D" id="3.90.45.10">
    <property type="entry name" value="Peptide deformylase"/>
    <property type="match status" value="1"/>
</dbReference>
<comment type="cofactor">
    <cofactor evidence="2">
        <name>Fe(2+)</name>
        <dbReference type="ChEBI" id="CHEBI:29033"/>
    </cofactor>
    <text evidence="2">Binds 1 Fe(2+) ion.</text>
</comment>
<dbReference type="InterPro" id="IPR036821">
    <property type="entry name" value="Peptide_deformylase_sf"/>
</dbReference>
<dbReference type="Proteomes" id="UP000245712">
    <property type="component" value="Unassembled WGS sequence"/>
</dbReference>
<sequence length="186" mass="20018">MNSILPVGTPSLRERSTPLADQSAASVVADARALTDALAAFRAEHGFGRAIAAPQIGVNRRLIALALPGWPSVIINPEIVWHSAQTMTVWDDCMCFPDMLVRVLRHVSVSVAFTTLDGERQVRETLGQAEAELIQHEIDHLDGVLSFDRATGVNAIVSRQAFDADPAAFIATVDFHPGQAVTEGQP</sequence>
<dbReference type="PIRSF" id="PIRSF004749">
    <property type="entry name" value="Pep_def"/>
    <property type="match status" value="1"/>
</dbReference>
<feature type="binding site" evidence="2">
    <location>
        <position position="140"/>
    </location>
    <ligand>
        <name>Fe cation</name>
        <dbReference type="ChEBI" id="CHEBI:24875"/>
    </ligand>
</feature>
<feature type="active site" evidence="2">
    <location>
        <position position="137"/>
    </location>
</feature>
<dbReference type="HAMAP" id="MF_00163">
    <property type="entry name" value="Pep_deformylase"/>
    <property type="match status" value="1"/>
</dbReference>
<dbReference type="RefSeq" id="WP_116612143.1">
    <property type="nucleotide sequence ID" value="NZ_QEOB01000010.1"/>
</dbReference>
<dbReference type="PANTHER" id="PTHR10458">
    <property type="entry name" value="PEPTIDE DEFORMYLASE"/>
    <property type="match status" value="1"/>
</dbReference>
<evidence type="ECO:0000256" key="1">
    <source>
        <dbReference type="ARBA" id="ARBA00010759"/>
    </source>
</evidence>
<keyword evidence="2" id="KW-0479">Metal-binding</keyword>
<feature type="binding site" evidence="2">
    <location>
        <position position="136"/>
    </location>
    <ligand>
        <name>Fe cation</name>
        <dbReference type="ChEBI" id="CHEBI:24875"/>
    </ligand>
</feature>
<name>A0ABX5KQ63_9BURK</name>
<evidence type="ECO:0000313" key="3">
    <source>
        <dbReference type="EMBL" id="PVX81880.1"/>
    </source>
</evidence>
<evidence type="ECO:0000313" key="4">
    <source>
        <dbReference type="Proteomes" id="UP000245712"/>
    </source>
</evidence>
<comment type="function">
    <text evidence="2">Removes the formyl group from the N-terminal Met of newly synthesized proteins. Requires at least a dipeptide for an efficient rate of reaction. N-terminal L-methionine is a prerequisite for activity but the enzyme has broad specificity at other positions.</text>
</comment>
<dbReference type="PRINTS" id="PR01576">
    <property type="entry name" value="PDEFORMYLASE"/>
</dbReference>
<keyword evidence="2" id="KW-0408">Iron</keyword>
<keyword evidence="2" id="KW-0378">Hydrolase</keyword>
<dbReference type="SUPFAM" id="SSF56420">
    <property type="entry name" value="Peptide deformylase"/>
    <property type="match status" value="1"/>
</dbReference>
<dbReference type="Pfam" id="PF01327">
    <property type="entry name" value="Pep_deformylase"/>
    <property type="match status" value="1"/>
</dbReference>
<dbReference type="InterPro" id="IPR023635">
    <property type="entry name" value="Peptide_deformylase"/>
</dbReference>
<accession>A0ABX5KQ63</accession>
<keyword evidence="4" id="KW-1185">Reference proteome</keyword>
<comment type="catalytic activity">
    <reaction evidence="2">
        <text>N-terminal N-formyl-L-methionyl-[peptide] + H2O = N-terminal L-methionyl-[peptide] + formate</text>
        <dbReference type="Rhea" id="RHEA:24420"/>
        <dbReference type="Rhea" id="RHEA-COMP:10639"/>
        <dbReference type="Rhea" id="RHEA-COMP:10640"/>
        <dbReference type="ChEBI" id="CHEBI:15377"/>
        <dbReference type="ChEBI" id="CHEBI:15740"/>
        <dbReference type="ChEBI" id="CHEBI:49298"/>
        <dbReference type="ChEBI" id="CHEBI:64731"/>
        <dbReference type="EC" id="3.5.1.88"/>
    </reaction>
</comment>
<comment type="similarity">
    <text evidence="1 2">Belongs to the polypeptide deformylase family.</text>
</comment>
<evidence type="ECO:0000256" key="2">
    <source>
        <dbReference type="HAMAP-Rule" id="MF_00163"/>
    </source>
</evidence>
<protein>
    <recommendedName>
        <fullName evidence="2">Peptide deformylase</fullName>
        <shortName evidence="2">PDF</shortName>
        <ecNumber evidence="2">3.5.1.88</ecNumber>
    </recommendedName>
    <alternativeName>
        <fullName evidence="2">Polypeptide deformylase</fullName>
    </alternativeName>
</protein>
<gene>
    <name evidence="2" type="primary">def</name>
    <name evidence="3" type="ORF">C7402_110285</name>
</gene>
<proteinExistence type="inferred from homology"/>
<feature type="binding site" evidence="2">
    <location>
        <position position="93"/>
    </location>
    <ligand>
        <name>Fe cation</name>
        <dbReference type="ChEBI" id="CHEBI:24875"/>
    </ligand>
</feature>
<dbReference type="EMBL" id="QEOB01000010">
    <property type="protein sequence ID" value="PVX81880.1"/>
    <property type="molecule type" value="Genomic_DNA"/>
</dbReference>
<reference evidence="3 4" key="1">
    <citation type="submission" date="2018-05" db="EMBL/GenBank/DDBJ databases">
        <title>Genomic Encyclopedia of Type Strains, Phase IV (KMG-V): Genome sequencing to study the core and pangenomes of soil and plant-associated prokaryotes.</title>
        <authorList>
            <person name="Whitman W."/>
        </authorList>
    </citation>
    <scope>NUCLEOTIDE SEQUENCE [LARGE SCALE GENOMIC DNA]</scope>
    <source>
        <strain evidence="3 4">SCZa-39</strain>
    </source>
</reference>
<dbReference type="PANTHER" id="PTHR10458:SF22">
    <property type="entry name" value="PEPTIDE DEFORMYLASE"/>
    <property type="match status" value="1"/>
</dbReference>
<organism evidence="3 4">
    <name type="scientific">Paraburkholderia unamae</name>
    <dbReference type="NCBI Taxonomy" id="219649"/>
    <lineage>
        <taxon>Bacteria</taxon>
        <taxon>Pseudomonadati</taxon>
        <taxon>Pseudomonadota</taxon>
        <taxon>Betaproteobacteria</taxon>
        <taxon>Burkholderiales</taxon>
        <taxon>Burkholderiaceae</taxon>
        <taxon>Paraburkholderia</taxon>
    </lineage>
</organism>